<accession>A0A4R8A4N4</accession>
<evidence type="ECO:0000256" key="7">
    <source>
        <dbReference type="ARBA" id="ARBA00023306"/>
    </source>
</evidence>
<dbReference type="GO" id="GO:0005737">
    <property type="term" value="C:cytoplasm"/>
    <property type="evidence" value="ECO:0007669"/>
    <property type="project" value="UniProtKB-SubCell"/>
</dbReference>
<feature type="coiled-coil region" evidence="8">
    <location>
        <begin position="46"/>
        <end position="80"/>
    </location>
</feature>
<sequence length="103" mass="12293">MERYNLTIKDILDKQFHVDMKGYATGEVDSFLDKIIEDYEAYGAFIEELGQHLHRYEDENKKLQAKIKELEAQLNYECDKQNQVDYVDLLKRISNLEAEVFKR</sequence>
<proteinExistence type="inferred from homology"/>
<evidence type="ECO:0000313" key="9">
    <source>
        <dbReference type="EMBL" id="TDW24651.1"/>
    </source>
</evidence>
<dbReference type="PANTHER" id="PTHR35794:SF2">
    <property type="entry name" value="CELL DIVISION PROTEIN DIVIVA"/>
    <property type="match status" value="1"/>
</dbReference>
<evidence type="ECO:0000313" key="10">
    <source>
        <dbReference type="Proteomes" id="UP000294743"/>
    </source>
</evidence>
<dbReference type="PANTHER" id="PTHR35794">
    <property type="entry name" value="CELL DIVISION PROTEIN DIVIVA"/>
    <property type="match status" value="1"/>
</dbReference>
<keyword evidence="3" id="KW-0963">Cytoplasm</keyword>
<evidence type="ECO:0000256" key="2">
    <source>
        <dbReference type="ARBA" id="ARBA00009008"/>
    </source>
</evidence>
<name>A0A4R8A4N4_9FIRM</name>
<comment type="similarity">
    <text evidence="2">Belongs to the DivIVA family.</text>
</comment>
<dbReference type="GO" id="GO:0008360">
    <property type="term" value="P:regulation of cell shape"/>
    <property type="evidence" value="ECO:0007669"/>
    <property type="project" value="UniProtKB-KW"/>
</dbReference>
<evidence type="ECO:0000256" key="8">
    <source>
        <dbReference type="SAM" id="Coils"/>
    </source>
</evidence>
<keyword evidence="5" id="KW-0133">Cell shape</keyword>
<comment type="subcellular location">
    <subcellularLocation>
        <location evidence="1">Cytoplasm</location>
    </subcellularLocation>
</comment>
<dbReference type="RefSeq" id="WP_243833730.1">
    <property type="nucleotide sequence ID" value="NZ_SODD01000008.1"/>
</dbReference>
<evidence type="ECO:0000256" key="4">
    <source>
        <dbReference type="ARBA" id="ARBA00022618"/>
    </source>
</evidence>
<reference evidence="9 10" key="1">
    <citation type="submission" date="2019-03" db="EMBL/GenBank/DDBJ databases">
        <title>Genomic Encyclopedia of Type Strains, Phase IV (KMG-IV): sequencing the most valuable type-strain genomes for metagenomic binning, comparative biology and taxonomic classification.</title>
        <authorList>
            <person name="Goeker M."/>
        </authorList>
    </citation>
    <scope>NUCLEOTIDE SEQUENCE [LARGE SCALE GENOMIC DNA]</scope>
    <source>
        <strain evidence="9 10">DSM 28867</strain>
    </source>
</reference>
<comment type="caution">
    <text evidence="9">The sequence shown here is derived from an EMBL/GenBank/DDBJ whole genome shotgun (WGS) entry which is preliminary data.</text>
</comment>
<gene>
    <name evidence="9" type="ORF">EDD63_1083</name>
</gene>
<dbReference type="Pfam" id="PF05103">
    <property type="entry name" value="DivIVA"/>
    <property type="match status" value="1"/>
</dbReference>
<evidence type="ECO:0000256" key="6">
    <source>
        <dbReference type="ARBA" id="ARBA00023054"/>
    </source>
</evidence>
<dbReference type="Gene3D" id="6.10.250.660">
    <property type="match status" value="1"/>
</dbReference>
<dbReference type="InterPro" id="IPR011229">
    <property type="entry name" value="Cell_cycle_GpsB"/>
</dbReference>
<evidence type="ECO:0000256" key="1">
    <source>
        <dbReference type="ARBA" id="ARBA00004496"/>
    </source>
</evidence>
<dbReference type="Proteomes" id="UP000294743">
    <property type="component" value="Unassembled WGS sequence"/>
</dbReference>
<keyword evidence="7" id="KW-0131">Cell cycle</keyword>
<keyword evidence="10" id="KW-1185">Reference proteome</keyword>
<protein>
    <submittedName>
        <fullName evidence="9">DivIVA domain-containing protein</fullName>
    </submittedName>
</protein>
<organism evidence="9 10">
    <name type="scientific">Breznakia blatticola</name>
    <dbReference type="NCBI Taxonomy" id="1754012"/>
    <lineage>
        <taxon>Bacteria</taxon>
        <taxon>Bacillati</taxon>
        <taxon>Bacillota</taxon>
        <taxon>Erysipelotrichia</taxon>
        <taxon>Erysipelotrichales</taxon>
        <taxon>Erysipelotrichaceae</taxon>
        <taxon>Breznakia</taxon>
    </lineage>
</organism>
<evidence type="ECO:0000256" key="3">
    <source>
        <dbReference type="ARBA" id="ARBA00022490"/>
    </source>
</evidence>
<evidence type="ECO:0000256" key="5">
    <source>
        <dbReference type="ARBA" id="ARBA00022960"/>
    </source>
</evidence>
<dbReference type="InterPro" id="IPR019933">
    <property type="entry name" value="DivIVA_domain"/>
</dbReference>
<dbReference type="NCBIfam" id="TIGR03544">
    <property type="entry name" value="DivI1A_domain"/>
    <property type="match status" value="1"/>
</dbReference>
<dbReference type="PIRSF" id="PIRSF029938">
    <property type="entry name" value="UCP029938"/>
    <property type="match status" value="1"/>
</dbReference>
<dbReference type="InterPro" id="IPR007793">
    <property type="entry name" value="DivIVA_fam"/>
</dbReference>
<keyword evidence="6 8" id="KW-0175">Coiled coil</keyword>
<dbReference type="GO" id="GO:0051301">
    <property type="term" value="P:cell division"/>
    <property type="evidence" value="ECO:0007669"/>
    <property type="project" value="UniProtKB-KW"/>
</dbReference>
<keyword evidence="4" id="KW-0132">Cell division</keyword>
<dbReference type="EMBL" id="SODD01000008">
    <property type="protein sequence ID" value="TDW24651.1"/>
    <property type="molecule type" value="Genomic_DNA"/>
</dbReference>
<dbReference type="AlphaFoldDB" id="A0A4R8A4N4"/>